<sequence length="153" mass="17663">MEHNCAFQDGKYKFRYRAAAVIICNNRILMVTADNVDYYYSIGGAVHLGEQAEDAAVREVYEEAGVHCEVDRLLFIHENFFNENGFVNHEIAFYFLMKPINPEAIKMASNSCGFQEYLKWIPLKDLSNLKAYPAFFKDELAMLPTIPRHLITK</sequence>
<name>A0A9D0ZG73_9FIRM</name>
<evidence type="ECO:0000256" key="1">
    <source>
        <dbReference type="ARBA" id="ARBA00001946"/>
    </source>
</evidence>
<dbReference type="PANTHER" id="PTHR43046">
    <property type="entry name" value="GDP-MANNOSE MANNOSYL HYDROLASE"/>
    <property type="match status" value="1"/>
</dbReference>
<proteinExistence type="predicted"/>
<dbReference type="GO" id="GO:0016787">
    <property type="term" value="F:hydrolase activity"/>
    <property type="evidence" value="ECO:0007669"/>
    <property type="project" value="UniProtKB-KW"/>
</dbReference>
<evidence type="ECO:0000313" key="4">
    <source>
        <dbReference type="EMBL" id="HIQ80013.1"/>
    </source>
</evidence>
<evidence type="ECO:0000313" key="5">
    <source>
        <dbReference type="Proteomes" id="UP000886787"/>
    </source>
</evidence>
<reference evidence="4" key="1">
    <citation type="submission" date="2020-10" db="EMBL/GenBank/DDBJ databases">
        <authorList>
            <person name="Gilroy R."/>
        </authorList>
    </citation>
    <scope>NUCLEOTIDE SEQUENCE</scope>
    <source>
        <strain evidence="4">ChiSjej1B19-3389</strain>
    </source>
</reference>
<dbReference type="AlphaFoldDB" id="A0A9D0ZG73"/>
<evidence type="ECO:0000256" key="2">
    <source>
        <dbReference type="ARBA" id="ARBA00022801"/>
    </source>
</evidence>
<gene>
    <name evidence="4" type="ORF">IAD32_01855</name>
</gene>
<dbReference type="EMBL" id="DVFW01000013">
    <property type="protein sequence ID" value="HIQ80013.1"/>
    <property type="molecule type" value="Genomic_DNA"/>
</dbReference>
<dbReference type="Proteomes" id="UP000886787">
    <property type="component" value="Unassembled WGS sequence"/>
</dbReference>
<feature type="domain" description="Nudix hydrolase" evidence="3">
    <location>
        <begin position="13"/>
        <end position="143"/>
    </location>
</feature>
<dbReference type="InterPro" id="IPR020084">
    <property type="entry name" value="NUDIX_hydrolase_CS"/>
</dbReference>
<evidence type="ECO:0000259" key="3">
    <source>
        <dbReference type="PROSITE" id="PS51462"/>
    </source>
</evidence>
<accession>A0A9D0ZG73</accession>
<dbReference type="PANTHER" id="PTHR43046:SF14">
    <property type="entry name" value="MUTT_NUDIX FAMILY PROTEIN"/>
    <property type="match status" value="1"/>
</dbReference>
<dbReference type="Gene3D" id="3.90.79.10">
    <property type="entry name" value="Nucleoside Triphosphate Pyrophosphohydrolase"/>
    <property type="match status" value="1"/>
</dbReference>
<comment type="caution">
    <text evidence="4">The sequence shown here is derived from an EMBL/GenBank/DDBJ whole genome shotgun (WGS) entry which is preliminary data.</text>
</comment>
<dbReference type="InterPro" id="IPR000086">
    <property type="entry name" value="NUDIX_hydrolase_dom"/>
</dbReference>
<dbReference type="PROSITE" id="PS51462">
    <property type="entry name" value="NUDIX"/>
    <property type="match status" value="1"/>
</dbReference>
<reference evidence="4" key="2">
    <citation type="journal article" date="2021" name="PeerJ">
        <title>Extensive microbial diversity within the chicken gut microbiome revealed by metagenomics and culture.</title>
        <authorList>
            <person name="Gilroy R."/>
            <person name="Ravi A."/>
            <person name="Getino M."/>
            <person name="Pursley I."/>
            <person name="Horton D.L."/>
            <person name="Alikhan N.F."/>
            <person name="Baker D."/>
            <person name="Gharbi K."/>
            <person name="Hall N."/>
            <person name="Watson M."/>
            <person name="Adriaenssens E.M."/>
            <person name="Foster-Nyarko E."/>
            <person name="Jarju S."/>
            <person name="Secka A."/>
            <person name="Antonio M."/>
            <person name="Oren A."/>
            <person name="Chaudhuri R.R."/>
            <person name="La Ragione R."/>
            <person name="Hildebrand F."/>
            <person name="Pallen M.J."/>
        </authorList>
    </citation>
    <scope>NUCLEOTIDE SEQUENCE</scope>
    <source>
        <strain evidence="4">ChiSjej1B19-3389</strain>
    </source>
</reference>
<keyword evidence="2 4" id="KW-0378">Hydrolase</keyword>
<dbReference type="InterPro" id="IPR015797">
    <property type="entry name" value="NUDIX_hydrolase-like_dom_sf"/>
</dbReference>
<dbReference type="SUPFAM" id="SSF55811">
    <property type="entry name" value="Nudix"/>
    <property type="match status" value="1"/>
</dbReference>
<dbReference type="Pfam" id="PF00293">
    <property type="entry name" value="NUDIX"/>
    <property type="match status" value="1"/>
</dbReference>
<organism evidence="4 5">
    <name type="scientific">Candidatus Scatavimonas merdigallinarum</name>
    <dbReference type="NCBI Taxonomy" id="2840914"/>
    <lineage>
        <taxon>Bacteria</taxon>
        <taxon>Bacillati</taxon>
        <taxon>Bacillota</taxon>
        <taxon>Clostridia</taxon>
        <taxon>Eubacteriales</taxon>
        <taxon>Oscillospiraceae</taxon>
        <taxon>Oscillospiraceae incertae sedis</taxon>
        <taxon>Candidatus Scatavimonas</taxon>
    </lineage>
</organism>
<dbReference type="CDD" id="cd04688">
    <property type="entry name" value="NUDIX_Hydrolase"/>
    <property type="match status" value="1"/>
</dbReference>
<dbReference type="PROSITE" id="PS00893">
    <property type="entry name" value="NUDIX_BOX"/>
    <property type="match status" value="1"/>
</dbReference>
<comment type="cofactor">
    <cofactor evidence="1">
        <name>Mg(2+)</name>
        <dbReference type="ChEBI" id="CHEBI:18420"/>
    </cofactor>
</comment>
<protein>
    <submittedName>
        <fullName evidence="4">NUDIX hydrolase</fullName>
    </submittedName>
</protein>